<dbReference type="RefSeq" id="WP_109802299.1">
    <property type="nucleotide sequence ID" value="NZ_QGKS01000226.1"/>
</dbReference>
<organism evidence="1 2">
    <name type="scientific">Micromonospora sicca</name>
    <dbReference type="NCBI Taxonomy" id="2202420"/>
    <lineage>
        <taxon>Bacteria</taxon>
        <taxon>Bacillati</taxon>
        <taxon>Actinomycetota</taxon>
        <taxon>Actinomycetes</taxon>
        <taxon>Micromonosporales</taxon>
        <taxon>Micromonosporaceae</taxon>
        <taxon>Micromonospora</taxon>
    </lineage>
</organism>
<accession>A0A317DJ20</accession>
<proteinExistence type="predicted"/>
<evidence type="ECO:0000313" key="2">
    <source>
        <dbReference type="Proteomes" id="UP000246050"/>
    </source>
</evidence>
<name>A0A317DJ20_9ACTN</name>
<comment type="caution">
    <text evidence="1">The sequence shown here is derived from an EMBL/GenBank/DDBJ whole genome shotgun (WGS) entry which is preliminary data.</text>
</comment>
<dbReference type="AlphaFoldDB" id="A0A317DJ20"/>
<dbReference type="OrthoDB" id="3392986at2"/>
<reference evidence="1 2" key="1">
    <citation type="submission" date="2018-05" db="EMBL/GenBank/DDBJ databases">
        <title>Micromonosporas from Atacama Desert.</title>
        <authorList>
            <person name="Carro L."/>
            <person name="Golinska P."/>
            <person name="Klenk H.-P."/>
            <person name="Goodfellow M."/>
        </authorList>
    </citation>
    <scope>NUCLEOTIDE SEQUENCE [LARGE SCALE GENOMIC DNA]</scope>
    <source>
        <strain evidence="1 2">4G51</strain>
    </source>
</reference>
<dbReference type="Proteomes" id="UP000246050">
    <property type="component" value="Unassembled WGS sequence"/>
</dbReference>
<sequence length="59" mass="6511">MVPSLVLVAVAALGFAAGLFLFKVKSRWCRRCGSVLNCPDCGGRRSRPYPGRARWTGWL</sequence>
<dbReference type="EMBL" id="QGKS01000226">
    <property type="protein sequence ID" value="PWR14577.1"/>
    <property type="molecule type" value="Genomic_DNA"/>
</dbReference>
<evidence type="ECO:0000313" key="1">
    <source>
        <dbReference type="EMBL" id="PWR14577.1"/>
    </source>
</evidence>
<gene>
    <name evidence="1" type="ORF">DKT69_15730</name>
</gene>
<protein>
    <submittedName>
        <fullName evidence="1">Uncharacterized protein</fullName>
    </submittedName>
</protein>